<reference evidence="3 4" key="1">
    <citation type="submission" date="2018-03" db="EMBL/GenBank/DDBJ databases">
        <authorList>
            <person name="Keele B.F."/>
        </authorList>
    </citation>
    <scope>NUCLEOTIDE SEQUENCE [LARGE SCALE GENOMIC DNA]</scope>
    <source>
        <strain evidence="3 4">CECT 8626</strain>
    </source>
</reference>
<dbReference type="RefSeq" id="WP_181366403.1">
    <property type="nucleotide sequence ID" value="NZ_OMOQ01000001.1"/>
</dbReference>
<evidence type="ECO:0000259" key="2">
    <source>
        <dbReference type="Pfam" id="PF07883"/>
    </source>
</evidence>
<evidence type="ECO:0000256" key="1">
    <source>
        <dbReference type="SAM" id="SignalP"/>
    </source>
</evidence>
<keyword evidence="1" id="KW-0732">Signal</keyword>
<accession>A0A2R8B704</accession>
<gene>
    <name evidence="3" type="ORF">DEA8626_01969</name>
</gene>
<name>A0A2R8B704_9RHOB</name>
<keyword evidence="4" id="KW-1185">Reference proteome</keyword>
<dbReference type="AlphaFoldDB" id="A0A2R8B704"/>
<dbReference type="PANTHER" id="PTHR38599:SF1">
    <property type="entry name" value="CUPIN DOMAIN PROTEIN (AFU_ORTHOLOGUE AFUA_3G13620)"/>
    <property type="match status" value="1"/>
</dbReference>
<sequence length="142" mass="14671">MQMSRLSTKVGRLISIAGFAVFAGFPCVGQEAAGSEPKMLATGDFVSPDAPGVHVMTFLAEFEAGASIPLHHHGGASQVLLLEGDVDVTGADGTTVSFHPGDKMDEPAGWVHSGVVTSSEPAKLIWTIVLPDGAELETLDNG</sequence>
<dbReference type="InterPro" id="IPR014710">
    <property type="entry name" value="RmlC-like_jellyroll"/>
</dbReference>
<dbReference type="Gene3D" id="2.60.120.10">
    <property type="entry name" value="Jelly Rolls"/>
    <property type="match status" value="1"/>
</dbReference>
<dbReference type="Proteomes" id="UP000244924">
    <property type="component" value="Unassembled WGS sequence"/>
</dbReference>
<feature type="chain" id="PRO_5015344937" description="Cupin type-2 domain-containing protein" evidence="1">
    <location>
        <begin position="24"/>
        <end position="142"/>
    </location>
</feature>
<dbReference type="SUPFAM" id="SSF51182">
    <property type="entry name" value="RmlC-like cupins"/>
    <property type="match status" value="1"/>
</dbReference>
<organism evidence="3 4">
    <name type="scientific">Albidovulum aquaemixtae</name>
    <dbReference type="NCBI Taxonomy" id="1542388"/>
    <lineage>
        <taxon>Bacteria</taxon>
        <taxon>Pseudomonadati</taxon>
        <taxon>Pseudomonadota</taxon>
        <taxon>Alphaproteobacteria</taxon>
        <taxon>Rhodobacterales</taxon>
        <taxon>Paracoccaceae</taxon>
        <taxon>Albidovulum</taxon>
    </lineage>
</organism>
<evidence type="ECO:0000313" key="4">
    <source>
        <dbReference type="Proteomes" id="UP000244924"/>
    </source>
</evidence>
<feature type="signal peptide" evidence="1">
    <location>
        <begin position="1"/>
        <end position="23"/>
    </location>
</feature>
<feature type="domain" description="Cupin type-2" evidence="2">
    <location>
        <begin position="59"/>
        <end position="127"/>
    </location>
</feature>
<proteinExistence type="predicted"/>
<dbReference type="InterPro" id="IPR013096">
    <property type="entry name" value="Cupin_2"/>
</dbReference>
<evidence type="ECO:0000313" key="3">
    <source>
        <dbReference type="EMBL" id="SPH18431.1"/>
    </source>
</evidence>
<protein>
    <recommendedName>
        <fullName evidence="2">Cupin type-2 domain-containing protein</fullName>
    </recommendedName>
</protein>
<dbReference type="InterPro" id="IPR011051">
    <property type="entry name" value="RmlC_Cupin_sf"/>
</dbReference>
<dbReference type="EMBL" id="OMOQ01000001">
    <property type="protein sequence ID" value="SPH18431.1"/>
    <property type="molecule type" value="Genomic_DNA"/>
</dbReference>
<dbReference type="PANTHER" id="PTHR38599">
    <property type="entry name" value="CUPIN DOMAIN PROTEIN (AFU_ORTHOLOGUE AFUA_3G13620)"/>
    <property type="match status" value="1"/>
</dbReference>
<dbReference type="Pfam" id="PF07883">
    <property type="entry name" value="Cupin_2"/>
    <property type="match status" value="1"/>
</dbReference>